<organism evidence="5 6">
    <name type="scientific">Harryflintia acetispora</name>
    <dbReference type="NCBI Taxonomy" id="1849041"/>
    <lineage>
        <taxon>Bacteria</taxon>
        <taxon>Bacillati</taxon>
        <taxon>Bacillota</taxon>
        <taxon>Clostridia</taxon>
        <taxon>Eubacteriales</taxon>
        <taxon>Oscillospiraceae</taxon>
        <taxon>Harryflintia</taxon>
    </lineage>
</organism>
<dbReference type="Pfam" id="PF02311">
    <property type="entry name" value="AraC_binding"/>
    <property type="match status" value="1"/>
</dbReference>
<evidence type="ECO:0000256" key="3">
    <source>
        <dbReference type="ARBA" id="ARBA00023163"/>
    </source>
</evidence>
<evidence type="ECO:0000259" key="4">
    <source>
        <dbReference type="PROSITE" id="PS01124"/>
    </source>
</evidence>
<dbReference type="GO" id="GO:0003700">
    <property type="term" value="F:DNA-binding transcription factor activity"/>
    <property type="evidence" value="ECO:0007669"/>
    <property type="project" value="InterPro"/>
</dbReference>
<proteinExistence type="predicted"/>
<dbReference type="EMBL" id="SLUK01000011">
    <property type="protein sequence ID" value="TCL42330.1"/>
    <property type="molecule type" value="Genomic_DNA"/>
</dbReference>
<dbReference type="Pfam" id="PF12833">
    <property type="entry name" value="HTH_18"/>
    <property type="match status" value="1"/>
</dbReference>
<dbReference type="InterPro" id="IPR009057">
    <property type="entry name" value="Homeodomain-like_sf"/>
</dbReference>
<evidence type="ECO:0000256" key="2">
    <source>
        <dbReference type="ARBA" id="ARBA00023125"/>
    </source>
</evidence>
<dbReference type="RefSeq" id="WP_079699049.1">
    <property type="nucleotide sequence ID" value="NZ_JADNAH010000038.1"/>
</dbReference>
<gene>
    <name evidence="5" type="ORF">EDD78_11196</name>
</gene>
<dbReference type="InterPro" id="IPR014710">
    <property type="entry name" value="RmlC-like_jellyroll"/>
</dbReference>
<dbReference type="GO" id="GO:0043565">
    <property type="term" value="F:sequence-specific DNA binding"/>
    <property type="evidence" value="ECO:0007669"/>
    <property type="project" value="InterPro"/>
</dbReference>
<dbReference type="SUPFAM" id="SSF51215">
    <property type="entry name" value="Regulatory protein AraC"/>
    <property type="match status" value="1"/>
</dbReference>
<dbReference type="InterPro" id="IPR018060">
    <property type="entry name" value="HTH_AraC"/>
</dbReference>
<accession>A0A9X8Y7K7</accession>
<feature type="domain" description="HTH araC/xylS-type" evidence="4">
    <location>
        <begin position="187"/>
        <end position="285"/>
    </location>
</feature>
<protein>
    <submittedName>
        <fullName evidence="5">AraC family transcriptional regulator</fullName>
    </submittedName>
</protein>
<dbReference type="Gene3D" id="2.60.120.10">
    <property type="entry name" value="Jelly Rolls"/>
    <property type="match status" value="1"/>
</dbReference>
<dbReference type="InterPro" id="IPR003313">
    <property type="entry name" value="AraC-bd"/>
</dbReference>
<dbReference type="PROSITE" id="PS01124">
    <property type="entry name" value="HTH_ARAC_FAMILY_2"/>
    <property type="match status" value="1"/>
</dbReference>
<dbReference type="PANTHER" id="PTHR43280">
    <property type="entry name" value="ARAC-FAMILY TRANSCRIPTIONAL REGULATOR"/>
    <property type="match status" value="1"/>
</dbReference>
<evidence type="ECO:0000256" key="1">
    <source>
        <dbReference type="ARBA" id="ARBA00023015"/>
    </source>
</evidence>
<dbReference type="Gene3D" id="1.10.10.60">
    <property type="entry name" value="Homeodomain-like"/>
    <property type="match status" value="2"/>
</dbReference>
<evidence type="ECO:0000313" key="5">
    <source>
        <dbReference type="EMBL" id="TCL42330.1"/>
    </source>
</evidence>
<evidence type="ECO:0000313" key="6">
    <source>
        <dbReference type="Proteomes" id="UP000294682"/>
    </source>
</evidence>
<keyword evidence="6" id="KW-1185">Reference proteome</keyword>
<keyword evidence="1" id="KW-0805">Transcription regulation</keyword>
<comment type="caution">
    <text evidence="5">The sequence shown here is derived from an EMBL/GenBank/DDBJ whole genome shotgun (WGS) entry which is preliminary data.</text>
</comment>
<dbReference type="SUPFAM" id="SSF46689">
    <property type="entry name" value="Homeodomain-like"/>
    <property type="match status" value="2"/>
</dbReference>
<dbReference type="Proteomes" id="UP000294682">
    <property type="component" value="Unassembled WGS sequence"/>
</dbReference>
<dbReference type="InterPro" id="IPR018062">
    <property type="entry name" value="HTH_AraC-typ_CS"/>
</dbReference>
<dbReference type="PANTHER" id="PTHR43280:SF2">
    <property type="entry name" value="HTH-TYPE TRANSCRIPTIONAL REGULATOR EXSA"/>
    <property type="match status" value="1"/>
</dbReference>
<dbReference type="AlphaFoldDB" id="A0A9X8Y7K7"/>
<name>A0A9X8Y7K7_9FIRM</name>
<dbReference type="InterPro" id="IPR037923">
    <property type="entry name" value="HTH-like"/>
</dbReference>
<dbReference type="PROSITE" id="PS00041">
    <property type="entry name" value="HTH_ARAC_FAMILY_1"/>
    <property type="match status" value="1"/>
</dbReference>
<sequence length="316" mass="36412">MNQLGIDKYGFRFFVNRNEGDWKMPVEFHSEYELFYALTGRGFYFVANRYYSFEAGDLLFIRSDELHKCQSFNGEPFAAFVILFDEKILELMRPCENESLIPPALTVQSSGFCHHARTLPESRRRIVGYLERLRDEYSMEDSHSVEIVSCLMHALLIEVARLFAVQDSGASDVIELPRGAKFRRAVMSAMSYINANYTDALTLGGIAAQVFVNPSYLSREFKKETGYSVNRFIMMRRISAARSLLRDSDRPVTEIASLCGYNNVTNFHWAFKKLMDMSPNTYRRQFRHITYGTSLEGDLLGEARHYVLEPQAPVIK</sequence>
<dbReference type="OrthoDB" id="184994at2"/>
<dbReference type="SMART" id="SM00342">
    <property type="entry name" value="HTH_ARAC"/>
    <property type="match status" value="1"/>
</dbReference>
<keyword evidence="3" id="KW-0804">Transcription</keyword>
<reference evidence="5 6" key="1">
    <citation type="submission" date="2019-03" db="EMBL/GenBank/DDBJ databases">
        <title>Genomic Encyclopedia of Type Strains, Phase IV (KMG-IV): sequencing the most valuable type-strain genomes for metagenomic binning, comparative biology and taxonomic classification.</title>
        <authorList>
            <person name="Goeker M."/>
        </authorList>
    </citation>
    <scope>NUCLEOTIDE SEQUENCE [LARGE SCALE GENOMIC DNA]</scope>
    <source>
        <strain evidence="5 6">DSM 100433</strain>
    </source>
</reference>
<keyword evidence="2" id="KW-0238">DNA-binding</keyword>